<gene>
    <name evidence="3" type="primary">LOC111023930</name>
</gene>
<keyword evidence="1" id="KW-0812">Transmembrane</keyword>
<evidence type="ECO:0000256" key="1">
    <source>
        <dbReference type="SAM" id="Phobius"/>
    </source>
</evidence>
<keyword evidence="2" id="KW-1185">Reference proteome</keyword>
<dbReference type="PANTHER" id="PTHR33287:SF8">
    <property type="entry name" value="TRANSMEMBRANE PROTEIN 188"/>
    <property type="match status" value="1"/>
</dbReference>
<dbReference type="PANTHER" id="PTHR33287">
    <property type="entry name" value="OS03G0453550 PROTEIN"/>
    <property type="match status" value="1"/>
</dbReference>
<keyword evidence="1" id="KW-0472">Membrane</keyword>
<evidence type="ECO:0000313" key="3">
    <source>
        <dbReference type="RefSeq" id="XP_022157131.1"/>
    </source>
</evidence>
<dbReference type="GeneID" id="111023930"/>
<dbReference type="RefSeq" id="XP_022157131.1">
    <property type="nucleotide sequence ID" value="XM_022301439.1"/>
</dbReference>
<dbReference type="Proteomes" id="UP000504603">
    <property type="component" value="Unplaced"/>
</dbReference>
<name>A0A6J1DX22_MOMCH</name>
<organism evidence="2 3">
    <name type="scientific">Momordica charantia</name>
    <name type="common">Bitter gourd</name>
    <name type="synonym">Balsam pear</name>
    <dbReference type="NCBI Taxonomy" id="3673"/>
    <lineage>
        <taxon>Eukaryota</taxon>
        <taxon>Viridiplantae</taxon>
        <taxon>Streptophyta</taxon>
        <taxon>Embryophyta</taxon>
        <taxon>Tracheophyta</taxon>
        <taxon>Spermatophyta</taxon>
        <taxon>Magnoliopsida</taxon>
        <taxon>eudicotyledons</taxon>
        <taxon>Gunneridae</taxon>
        <taxon>Pentapetalae</taxon>
        <taxon>rosids</taxon>
        <taxon>fabids</taxon>
        <taxon>Cucurbitales</taxon>
        <taxon>Cucurbitaceae</taxon>
        <taxon>Momordiceae</taxon>
        <taxon>Momordica</taxon>
    </lineage>
</organism>
<feature type="transmembrane region" description="Helical" evidence="1">
    <location>
        <begin position="69"/>
        <end position="95"/>
    </location>
</feature>
<dbReference type="OrthoDB" id="1250556at2759"/>
<reference evidence="3" key="1">
    <citation type="submission" date="2025-08" db="UniProtKB">
        <authorList>
            <consortium name="RefSeq"/>
        </authorList>
    </citation>
    <scope>IDENTIFICATION</scope>
    <source>
        <strain evidence="3">OHB3-1</strain>
    </source>
</reference>
<protein>
    <submittedName>
        <fullName evidence="3">Uncharacterized protein LOC111023930 isoform X1</fullName>
    </submittedName>
</protein>
<keyword evidence="1" id="KW-1133">Transmembrane helix</keyword>
<accession>A0A6J1DX22</accession>
<dbReference type="AlphaFoldDB" id="A0A6J1DX22"/>
<evidence type="ECO:0000313" key="2">
    <source>
        <dbReference type="Proteomes" id="UP000504603"/>
    </source>
</evidence>
<dbReference type="KEGG" id="mcha:111023930"/>
<proteinExistence type="predicted"/>
<sequence length="154" mass="17838">MEFGVLRKNFDELKDLAEKQETRLRYHESRAHNIAMAYLIWERFFFFGVSQASSSSSSSLLLKCSNWSMVLGLSLSCSFLYFLFFLETLTMLYLAHYHFDIVCKKQIQLCRQILDAVETSIEAGDSSDGFGFSFQVQDKGPWTSGMKFKNPYDK</sequence>